<feature type="region of interest" description="Disordered" evidence="1">
    <location>
        <begin position="215"/>
        <end position="277"/>
    </location>
</feature>
<sequence length="277" mass="31908">MDRYSRRSLEDLVVPNYQETSDSYPSPDMWGTGWNMNSSEAVEKCFDYDVINNGFSGGLYSQMEMEMEMEMGTSEEVEEESKRLKSGACFDRSLHDFDGIQQMDDIFLSSILEDVPGNGNLDSFKESDYNNSPGSSSAYLDTNDAREVPMFHYNWETCQDMPLTEEETPMNLYEENMEEASAEEVVLQDLQRASEKLTDDTRKCFRDTFYRLAKNSQHKSDSSNNTNSKEDRTRNRKHKSELETNSMDRAVANLTFNKMESNMRNLPPPKRLSSIQG</sequence>
<evidence type="ECO:0000256" key="1">
    <source>
        <dbReference type="SAM" id="MobiDB-lite"/>
    </source>
</evidence>
<dbReference type="PANTHER" id="PTHR33334">
    <property type="entry name" value="PROTEIN LNK1"/>
    <property type="match status" value="1"/>
</dbReference>
<dbReference type="PANTHER" id="PTHR33334:SF10">
    <property type="entry name" value="PROTEIN LNK4"/>
    <property type="match status" value="1"/>
</dbReference>
<comment type="caution">
    <text evidence="2">The sequence shown here is derived from an EMBL/GenBank/DDBJ whole genome shotgun (WGS) entry which is preliminary data.</text>
</comment>
<organism evidence="2 3">
    <name type="scientific">Cardamine amara subsp. amara</name>
    <dbReference type="NCBI Taxonomy" id="228776"/>
    <lineage>
        <taxon>Eukaryota</taxon>
        <taxon>Viridiplantae</taxon>
        <taxon>Streptophyta</taxon>
        <taxon>Embryophyta</taxon>
        <taxon>Tracheophyta</taxon>
        <taxon>Spermatophyta</taxon>
        <taxon>Magnoliopsida</taxon>
        <taxon>eudicotyledons</taxon>
        <taxon>Gunneridae</taxon>
        <taxon>Pentapetalae</taxon>
        <taxon>rosids</taxon>
        <taxon>malvids</taxon>
        <taxon>Brassicales</taxon>
        <taxon>Brassicaceae</taxon>
        <taxon>Cardamineae</taxon>
        <taxon>Cardamine</taxon>
    </lineage>
</organism>
<dbReference type="Proteomes" id="UP001558713">
    <property type="component" value="Unassembled WGS sequence"/>
</dbReference>
<name>A0ABD1AAX2_CARAN</name>
<dbReference type="EMBL" id="JBANAX010000696">
    <property type="protein sequence ID" value="KAL1196870.1"/>
    <property type="molecule type" value="Genomic_DNA"/>
</dbReference>
<protein>
    <submittedName>
        <fullName evidence="2">Protein LNK4</fullName>
    </submittedName>
</protein>
<dbReference type="InterPro" id="IPR039928">
    <property type="entry name" value="LNK"/>
</dbReference>
<dbReference type="AlphaFoldDB" id="A0ABD1AAX2"/>
<evidence type="ECO:0000313" key="3">
    <source>
        <dbReference type="Proteomes" id="UP001558713"/>
    </source>
</evidence>
<evidence type="ECO:0000313" key="2">
    <source>
        <dbReference type="EMBL" id="KAL1196870.1"/>
    </source>
</evidence>
<proteinExistence type="predicted"/>
<reference evidence="2 3" key="1">
    <citation type="submission" date="2024-04" db="EMBL/GenBank/DDBJ databases">
        <title>Genome assembly C_amara_ONT_v2.</title>
        <authorList>
            <person name="Yant L."/>
            <person name="Moore C."/>
            <person name="Slenker M."/>
        </authorList>
    </citation>
    <scope>NUCLEOTIDE SEQUENCE [LARGE SCALE GENOMIC DNA]</scope>
    <source>
        <tissue evidence="2">Leaf</tissue>
    </source>
</reference>
<keyword evidence="3" id="KW-1185">Reference proteome</keyword>
<accession>A0ABD1AAX2</accession>
<gene>
    <name evidence="2" type="ORF">V5N11_024676</name>
</gene>
<feature type="compositionally biased region" description="Polar residues" evidence="1">
    <location>
        <begin position="254"/>
        <end position="264"/>
    </location>
</feature>